<name>A0A0N0M9U9_9HYPH</name>
<dbReference type="AlphaFoldDB" id="A0A0N0M9U9"/>
<comment type="caution">
    <text evidence="2">The sequence shown here is derived from an EMBL/GenBank/DDBJ whole genome shotgun (WGS) entry which is preliminary data.</text>
</comment>
<dbReference type="PANTHER" id="PTHR33490:SF12">
    <property type="entry name" value="BLL5557 PROTEIN"/>
    <property type="match status" value="1"/>
</dbReference>
<dbReference type="RefSeq" id="WP_054210969.1">
    <property type="nucleotide sequence ID" value="NZ_LGSZ01000053.1"/>
</dbReference>
<gene>
    <name evidence="2" type="ORF">AE618_20750</name>
</gene>
<evidence type="ECO:0000313" key="3">
    <source>
        <dbReference type="Proteomes" id="UP000037822"/>
    </source>
</evidence>
<dbReference type="SMART" id="SM00460">
    <property type="entry name" value="TGc"/>
    <property type="match status" value="1"/>
</dbReference>
<feature type="domain" description="Transglutaminase-like" evidence="1">
    <location>
        <begin position="159"/>
        <end position="219"/>
    </location>
</feature>
<protein>
    <submittedName>
        <fullName evidence="2">Transglutaminase</fullName>
    </submittedName>
</protein>
<accession>A0A0N0M9U9</accession>
<reference evidence="2 3" key="1">
    <citation type="submission" date="2015-07" db="EMBL/GenBank/DDBJ databases">
        <title>Whole genome sequencing of Bosea vaviloviae isolated from cave pool.</title>
        <authorList>
            <person name="Tan N.E.H."/>
            <person name="Lee Y.P."/>
            <person name="Gan H.M."/>
            <person name="Barton H."/>
            <person name="Savka M.A."/>
        </authorList>
    </citation>
    <scope>NUCLEOTIDE SEQUENCE [LARGE SCALE GENOMIC DNA]</scope>
    <source>
        <strain evidence="2 3">SD260</strain>
    </source>
</reference>
<dbReference type="Gene3D" id="2.60.40.2250">
    <property type="match status" value="1"/>
</dbReference>
<dbReference type="Proteomes" id="UP000037822">
    <property type="component" value="Unassembled WGS sequence"/>
</dbReference>
<evidence type="ECO:0000259" key="1">
    <source>
        <dbReference type="SMART" id="SM00460"/>
    </source>
</evidence>
<dbReference type="SUPFAM" id="SSF54001">
    <property type="entry name" value="Cysteine proteinases"/>
    <property type="match status" value="1"/>
</dbReference>
<dbReference type="InterPro" id="IPR038765">
    <property type="entry name" value="Papain-like_cys_pep_sf"/>
</dbReference>
<dbReference type="PANTHER" id="PTHR33490">
    <property type="entry name" value="BLR5614 PROTEIN-RELATED"/>
    <property type="match status" value="1"/>
</dbReference>
<evidence type="ECO:0000313" key="2">
    <source>
        <dbReference type="EMBL" id="KPH78858.1"/>
    </source>
</evidence>
<keyword evidence="3" id="KW-1185">Reference proteome</keyword>
<dbReference type="Pfam" id="PF01841">
    <property type="entry name" value="Transglut_core"/>
    <property type="match status" value="1"/>
</dbReference>
<sequence length="273" mass="30031">MKLNVSATLTYGFDSDTQVIAAIEAARSPDQTIISESLVISPDAVLVRDQDPMTGERRFRTALSGQVQISYQALVDNGKRIPLVPYARQHDWSELPQDVLPYLLPSRFSPSDEFMRFAQREFCAIEAGGARILAVLDWLHEHLDYVHGVSHAQTTAEQTFIDRAGVCRDFSHLGIALTRALNIPARAVSAYALDLDPPDFHAIFEVYLNGGWWLVDPTQLAPVEGIVRIASGRDAADIAFLTSQFNCQCLNQSITVSRAQDDVGSDDAGQQAA</sequence>
<dbReference type="Pfam" id="PF21295">
    <property type="entry name" value="Bact_transglu_N_2"/>
    <property type="match status" value="1"/>
</dbReference>
<dbReference type="InterPro" id="IPR002931">
    <property type="entry name" value="Transglutaminase-like"/>
</dbReference>
<organism evidence="2 3">
    <name type="scientific">Bosea vaviloviae</name>
    <dbReference type="NCBI Taxonomy" id="1526658"/>
    <lineage>
        <taxon>Bacteria</taxon>
        <taxon>Pseudomonadati</taxon>
        <taxon>Pseudomonadota</taxon>
        <taxon>Alphaproteobacteria</taxon>
        <taxon>Hyphomicrobiales</taxon>
        <taxon>Boseaceae</taxon>
        <taxon>Bosea</taxon>
    </lineage>
</organism>
<proteinExistence type="predicted"/>
<dbReference type="InterPro" id="IPR048930">
    <property type="entry name" value="Bact_transglu_N_2"/>
</dbReference>
<dbReference type="OrthoDB" id="5438043at2"/>
<dbReference type="Gene3D" id="3.10.620.30">
    <property type="match status" value="1"/>
</dbReference>
<dbReference type="PATRIC" id="fig|1526658.3.peg.1569"/>
<dbReference type="EMBL" id="LGSZ01000053">
    <property type="protein sequence ID" value="KPH78858.1"/>
    <property type="molecule type" value="Genomic_DNA"/>
</dbReference>